<dbReference type="GO" id="GO:0015808">
    <property type="term" value="P:L-alanine transport"/>
    <property type="evidence" value="ECO:0007669"/>
    <property type="project" value="TreeGrafter"/>
</dbReference>
<dbReference type="Proteomes" id="UP000252023">
    <property type="component" value="Chromosome"/>
</dbReference>
<dbReference type="GO" id="GO:0005524">
    <property type="term" value="F:ATP binding"/>
    <property type="evidence" value="ECO:0007669"/>
    <property type="project" value="UniProtKB-KW"/>
</dbReference>
<evidence type="ECO:0000259" key="4">
    <source>
        <dbReference type="PROSITE" id="PS50893"/>
    </source>
</evidence>
<dbReference type="GO" id="GO:0005886">
    <property type="term" value="C:plasma membrane"/>
    <property type="evidence" value="ECO:0007669"/>
    <property type="project" value="TreeGrafter"/>
</dbReference>
<dbReference type="PROSITE" id="PS50893">
    <property type="entry name" value="ABC_TRANSPORTER_2"/>
    <property type="match status" value="1"/>
</dbReference>
<dbReference type="Pfam" id="PF00005">
    <property type="entry name" value="ABC_tran"/>
    <property type="match status" value="1"/>
</dbReference>
<dbReference type="GO" id="GO:0042941">
    <property type="term" value="P:D-alanine transmembrane transport"/>
    <property type="evidence" value="ECO:0007669"/>
    <property type="project" value="TreeGrafter"/>
</dbReference>
<dbReference type="GO" id="GO:0005304">
    <property type="term" value="F:L-valine transmembrane transporter activity"/>
    <property type="evidence" value="ECO:0007669"/>
    <property type="project" value="TreeGrafter"/>
</dbReference>
<keyword evidence="6" id="KW-1185">Reference proteome</keyword>
<dbReference type="InterPro" id="IPR003439">
    <property type="entry name" value="ABC_transporter-like_ATP-bd"/>
</dbReference>
<dbReference type="CDD" id="cd03219">
    <property type="entry name" value="ABC_Mj1267_LivG_branched"/>
    <property type="match status" value="1"/>
</dbReference>
<evidence type="ECO:0000256" key="2">
    <source>
        <dbReference type="ARBA" id="ARBA00022741"/>
    </source>
</evidence>
<evidence type="ECO:0000313" key="5">
    <source>
        <dbReference type="EMBL" id="AXC49914.1"/>
    </source>
</evidence>
<accession>A0A344PKK9</accession>
<dbReference type="InterPro" id="IPR051120">
    <property type="entry name" value="ABC_AA/LPS_Transport"/>
</dbReference>
<dbReference type="PANTHER" id="PTHR45772">
    <property type="entry name" value="CONSERVED COMPONENT OF ABC TRANSPORTER FOR NATURAL AMINO ACIDS-RELATED"/>
    <property type="match status" value="1"/>
</dbReference>
<proteinExistence type="predicted"/>
<dbReference type="GO" id="GO:0015192">
    <property type="term" value="F:L-phenylalanine transmembrane transporter activity"/>
    <property type="evidence" value="ECO:0007669"/>
    <property type="project" value="TreeGrafter"/>
</dbReference>
<reference evidence="6" key="1">
    <citation type="submission" date="2018-07" db="EMBL/GenBank/DDBJ databases">
        <title>Genome sequencing of Paracoccus sp. SC2-6.</title>
        <authorList>
            <person name="Heo J."/>
            <person name="Kim S.-J."/>
            <person name="Kwon S.-W."/>
        </authorList>
    </citation>
    <scope>NUCLEOTIDE SEQUENCE [LARGE SCALE GENOMIC DNA]</scope>
    <source>
        <strain evidence="6">SC2-6</strain>
    </source>
</reference>
<dbReference type="SMART" id="SM00382">
    <property type="entry name" value="AAA"/>
    <property type="match status" value="1"/>
</dbReference>
<dbReference type="InterPro" id="IPR027417">
    <property type="entry name" value="P-loop_NTPase"/>
</dbReference>
<sequence length="268" mass="28374">MQRCVQPLQSTTRIAKRAGDDVADLLNLSNVTVRFGGLTALKDISLALPQGSALGLLGPNGAGKTTLFNVIAGAVRPTEGRVVFDGRDITAASSSARSGGGIARTFQITQPFTSLTVRENVMVALTAAGMAMRGAFSAAVEYVGFVGLRAKIDESAASLSTGQRKRLELARALATRPKLLLLDEVTGGVDRPSIPGLVETIRQLHAERDLTLVVVEHHMDFLKALVDRAMFLDRGAHVLSGSFAEVAADPRVRDIYLGDPLELEAADA</sequence>
<dbReference type="AlphaFoldDB" id="A0A344PKK9"/>
<name>A0A344PKK9_9RHOB</name>
<organism evidence="5 6">
    <name type="scientific">Paracoccus suum</name>
    <dbReference type="NCBI Taxonomy" id="2259340"/>
    <lineage>
        <taxon>Bacteria</taxon>
        <taxon>Pseudomonadati</taxon>
        <taxon>Pseudomonadota</taxon>
        <taxon>Alphaproteobacteria</taxon>
        <taxon>Rhodobacterales</taxon>
        <taxon>Paracoccaceae</taxon>
        <taxon>Paracoccus</taxon>
    </lineage>
</organism>
<evidence type="ECO:0000313" key="6">
    <source>
        <dbReference type="Proteomes" id="UP000252023"/>
    </source>
</evidence>
<dbReference type="OrthoDB" id="9806149at2"/>
<keyword evidence="2" id="KW-0547">Nucleotide-binding</keyword>
<keyword evidence="3 5" id="KW-0067">ATP-binding</keyword>
<gene>
    <name evidence="5" type="ORF">DRW48_09620</name>
</gene>
<dbReference type="PANTHER" id="PTHR45772:SF7">
    <property type="entry name" value="AMINO ACID ABC TRANSPORTER ATP-BINDING PROTEIN"/>
    <property type="match status" value="1"/>
</dbReference>
<dbReference type="Gene3D" id="3.40.50.300">
    <property type="entry name" value="P-loop containing nucleotide triphosphate hydrolases"/>
    <property type="match status" value="1"/>
</dbReference>
<dbReference type="GO" id="GO:0016887">
    <property type="term" value="F:ATP hydrolysis activity"/>
    <property type="evidence" value="ECO:0007669"/>
    <property type="project" value="InterPro"/>
</dbReference>
<dbReference type="KEGG" id="pars:DRW48_09620"/>
<keyword evidence="1" id="KW-0813">Transport</keyword>
<dbReference type="GO" id="GO:1903806">
    <property type="term" value="P:L-isoleucine import across plasma membrane"/>
    <property type="evidence" value="ECO:0007669"/>
    <property type="project" value="TreeGrafter"/>
</dbReference>
<dbReference type="GO" id="GO:1903805">
    <property type="term" value="P:L-valine import across plasma membrane"/>
    <property type="evidence" value="ECO:0007669"/>
    <property type="project" value="TreeGrafter"/>
</dbReference>
<dbReference type="SUPFAM" id="SSF52540">
    <property type="entry name" value="P-loop containing nucleoside triphosphate hydrolases"/>
    <property type="match status" value="1"/>
</dbReference>
<protein>
    <submittedName>
        <fullName evidence="5">ABC transporter ATP-binding protein</fullName>
    </submittedName>
</protein>
<dbReference type="GO" id="GO:0015188">
    <property type="term" value="F:L-isoleucine transmembrane transporter activity"/>
    <property type="evidence" value="ECO:0007669"/>
    <property type="project" value="TreeGrafter"/>
</dbReference>
<dbReference type="EMBL" id="CP030918">
    <property type="protein sequence ID" value="AXC49914.1"/>
    <property type="molecule type" value="Genomic_DNA"/>
</dbReference>
<evidence type="ECO:0000256" key="1">
    <source>
        <dbReference type="ARBA" id="ARBA00022448"/>
    </source>
</evidence>
<feature type="domain" description="ABC transporter" evidence="4">
    <location>
        <begin position="26"/>
        <end position="259"/>
    </location>
</feature>
<dbReference type="InterPro" id="IPR003593">
    <property type="entry name" value="AAA+_ATPase"/>
</dbReference>
<evidence type="ECO:0000256" key="3">
    <source>
        <dbReference type="ARBA" id="ARBA00022840"/>
    </source>
</evidence>